<name>A0A3N4J9X1_9PEZI</name>
<evidence type="ECO:0000313" key="1">
    <source>
        <dbReference type="EMBL" id="RPA90614.1"/>
    </source>
</evidence>
<dbReference type="Proteomes" id="UP000276215">
    <property type="component" value="Unassembled WGS sequence"/>
</dbReference>
<sequence>VAPLIYMASLIASDSSYTQQPNITKKAQILPYLRRLSQISQNIATIAKPSQPSL</sequence>
<feature type="non-terminal residue" evidence="1">
    <location>
        <position position="1"/>
    </location>
</feature>
<reference evidence="1 2" key="1">
    <citation type="journal article" date="2018" name="Nat. Ecol. Evol.">
        <title>Pezizomycetes genomes reveal the molecular basis of ectomycorrhizal truffle lifestyle.</title>
        <authorList>
            <person name="Murat C."/>
            <person name="Payen T."/>
            <person name="Noel B."/>
            <person name="Kuo A."/>
            <person name="Morin E."/>
            <person name="Chen J."/>
            <person name="Kohler A."/>
            <person name="Krizsan K."/>
            <person name="Balestrini R."/>
            <person name="Da Silva C."/>
            <person name="Montanini B."/>
            <person name="Hainaut M."/>
            <person name="Levati E."/>
            <person name="Barry K.W."/>
            <person name="Belfiori B."/>
            <person name="Cichocki N."/>
            <person name="Clum A."/>
            <person name="Dockter R.B."/>
            <person name="Fauchery L."/>
            <person name="Guy J."/>
            <person name="Iotti M."/>
            <person name="Le Tacon F."/>
            <person name="Lindquist E.A."/>
            <person name="Lipzen A."/>
            <person name="Malagnac F."/>
            <person name="Mello A."/>
            <person name="Molinier V."/>
            <person name="Miyauchi S."/>
            <person name="Poulain J."/>
            <person name="Riccioni C."/>
            <person name="Rubini A."/>
            <person name="Sitrit Y."/>
            <person name="Splivallo R."/>
            <person name="Traeger S."/>
            <person name="Wang M."/>
            <person name="Zifcakova L."/>
            <person name="Wipf D."/>
            <person name="Zambonelli A."/>
            <person name="Paolocci F."/>
            <person name="Nowrousian M."/>
            <person name="Ottonello S."/>
            <person name="Baldrian P."/>
            <person name="Spatafora J.W."/>
            <person name="Henrissat B."/>
            <person name="Nagy L.G."/>
            <person name="Aury J.M."/>
            <person name="Wincker P."/>
            <person name="Grigoriev I.V."/>
            <person name="Bonfante P."/>
            <person name="Martin F.M."/>
        </authorList>
    </citation>
    <scope>NUCLEOTIDE SEQUENCE [LARGE SCALE GENOMIC DNA]</scope>
    <source>
        <strain evidence="1 2">120613-1</strain>
    </source>
</reference>
<feature type="non-terminal residue" evidence="1">
    <location>
        <position position="54"/>
    </location>
</feature>
<evidence type="ECO:0000313" key="2">
    <source>
        <dbReference type="Proteomes" id="UP000276215"/>
    </source>
</evidence>
<organism evidence="1 2">
    <name type="scientific">Choiromyces venosus 120613-1</name>
    <dbReference type="NCBI Taxonomy" id="1336337"/>
    <lineage>
        <taxon>Eukaryota</taxon>
        <taxon>Fungi</taxon>
        <taxon>Dikarya</taxon>
        <taxon>Ascomycota</taxon>
        <taxon>Pezizomycotina</taxon>
        <taxon>Pezizomycetes</taxon>
        <taxon>Pezizales</taxon>
        <taxon>Tuberaceae</taxon>
        <taxon>Choiromyces</taxon>
    </lineage>
</organism>
<proteinExistence type="predicted"/>
<dbReference type="EMBL" id="ML120519">
    <property type="protein sequence ID" value="RPA90614.1"/>
    <property type="molecule type" value="Genomic_DNA"/>
</dbReference>
<keyword evidence="2" id="KW-1185">Reference proteome</keyword>
<dbReference type="AlphaFoldDB" id="A0A3N4J9X1"/>
<gene>
    <name evidence="1" type="ORF">L873DRAFT_1820839</name>
</gene>
<accession>A0A3N4J9X1</accession>
<protein>
    <submittedName>
        <fullName evidence="1">Uncharacterized protein</fullName>
    </submittedName>
</protein>